<keyword evidence="3" id="KW-0159">Chromosome partition</keyword>
<dbReference type="NCBIfam" id="TIGR00281">
    <property type="entry name" value="SMC-Scp complex subunit ScpB"/>
    <property type="match status" value="1"/>
</dbReference>
<dbReference type="GO" id="GO:0051301">
    <property type="term" value="P:cell division"/>
    <property type="evidence" value="ECO:0007669"/>
    <property type="project" value="UniProtKB-KW"/>
</dbReference>
<dbReference type="InterPro" id="IPR005234">
    <property type="entry name" value="ScpB_csome_segregation"/>
</dbReference>
<evidence type="ECO:0000313" key="7">
    <source>
        <dbReference type="Proteomes" id="UP000297475"/>
    </source>
</evidence>
<dbReference type="Pfam" id="PF04079">
    <property type="entry name" value="SMC_ScpB"/>
    <property type="match status" value="1"/>
</dbReference>
<organism evidence="6 7">
    <name type="scientific">Natronospirillum operosum</name>
    <dbReference type="NCBI Taxonomy" id="2759953"/>
    <lineage>
        <taxon>Bacteria</taxon>
        <taxon>Pseudomonadati</taxon>
        <taxon>Pseudomonadota</taxon>
        <taxon>Gammaproteobacteria</taxon>
        <taxon>Oceanospirillales</taxon>
        <taxon>Natronospirillaceae</taxon>
        <taxon>Natronospirillum</taxon>
    </lineage>
</organism>
<evidence type="ECO:0000256" key="1">
    <source>
        <dbReference type="ARBA" id="ARBA00022490"/>
    </source>
</evidence>
<dbReference type="EMBL" id="SRMF01000001">
    <property type="protein sequence ID" value="TGG96087.1"/>
    <property type="molecule type" value="Genomic_DNA"/>
</dbReference>
<dbReference type="InterPro" id="IPR036388">
    <property type="entry name" value="WH-like_DNA-bd_sf"/>
</dbReference>
<keyword evidence="1" id="KW-0963">Cytoplasm</keyword>
<feature type="compositionally biased region" description="Low complexity" evidence="5">
    <location>
        <begin position="258"/>
        <end position="272"/>
    </location>
</feature>
<name>A0A4Z0WK73_9GAMM</name>
<evidence type="ECO:0000256" key="5">
    <source>
        <dbReference type="SAM" id="MobiDB-lite"/>
    </source>
</evidence>
<keyword evidence="4" id="KW-0131">Cell cycle</keyword>
<keyword evidence="2" id="KW-0132">Cell division</keyword>
<proteinExistence type="predicted"/>
<dbReference type="PANTHER" id="PTHR34298:SF2">
    <property type="entry name" value="SEGREGATION AND CONDENSATION PROTEIN B"/>
    <property type="match status" value="1"/>
</dbReference>
<dbReference type="OrthoDB" id="9806226at2"/>
<comment type="caution">
    <text evidence="6">The sequence shown here is derived from an EMBL/GenBank/DDBJ whole genome shotgun (WGS) entry which is preliminary data.</text>
</comment>
<evidence type="ECO:0000256" key="3">
    <source>
        <dbReference type="ARBA" id="ARBA00022829"/>
    </source>
</evidence>
<dbReference type="AlphaFoldDB" id="A0A4Z0WK73"/>
<reference evidence="6 7" key="1">
    <citation type="submission" date="2019-04" db="EMBL/GenBank/DDBJ databases">
        <title>Natronospirillum operosus gen. nov., sp. nov., a haloalkaliphilic satellite isolated from decaying biomass of laboratory culture of cyanobacterium Geitlerinema sp. and proposal of Natronospirillaceae fam. nov. and Saccharospirillaceae fam. nov.</title>
        <authorList>
            <person name="Kevbrin V."/>
            <person name="Boltyanskaya Y."/>
            <person name="Koziaeva V."/>
            <person name="Grouzdev D.S."/>
            <person name="Park M."/>
            <person name="Cho J."/>
        </authorList>
    </citation>
    <scope>NUCLEOTIDE SEQUENCE [LARGE SCALE GENOMIC DNA]</scope>
    <source>
        <strain evidence="6 7">G-116</strain>
    </source>
</reference>
<dbReference type="PANTHER" id="PTHR34298">
    <property type="entry name" value="SEGREGATION AND CONDENSATION PROTEIN B"/>
    <property type="match status" value="1"/>
</dbReference>
<sequence length="331" mass="36368">MADSQFEGFPDADNAREQVVEAALFASAQPLSLERLQVLFGDEAPISKTEIRGIIARLQERNESRGVELVKVAGGYRFQTKRGLHPWLSRLWDEKPKKYSRALMETLALIAYRQPITRGEIEDVRGVSVASNIIRTLLEREWVRVVGHRDVPGRPALFATTQQFLDYFGLGSLDELPPLSEIKSMAELEPELDLETGLEGEADSSSFASMLSRLQDEDSDSEEGNLDAELSEQWETLDELNDQFETGLRQQPDDSADAADATSGDPAAAGEANAEDADSAAREAELTEAEQLAIIQNKLAAQANLLQSDGTDDDTETDPQTSRQSQGPDEG</sequence>
<evidence type="ECO:0000313" key="6">
    <source>
        <dbReference type="EMBL" id="TGG96087.1"/>
    </source>
</evidence>
<dbReference type="SUPFAM" id="SSF46785">
    <property type="entry name" value="Winged helix' DNA-binding domain"/>
    <property type="match status" value="2"/>
</dbReference>
<evidence type="ECO:0000256" key="4">
    <source>
        <dbReference type="ARBA" id="ARBA00023306"/>
    </source>
</evidence>
<feature type="region of interest" description="Disordered" evidence="5">
    <location>
        <begin position="239"/>
        <end position="285"/>
    </location>
</feature>
<keyword evidence="7" id="KW-1185">Reference proteome</keyword>
<dbReference type="InterPro" id="IPR036390">
    <property type="entry name" value="WH_DNA-bd_sf"/>
</dbReference>
<feature type="region of interest" description="Disordered" evidence="5">
    <location>
        <begin position="305"/>
        <end position="331"/>
    </location>
</feature>
<feature type="compositionally biased region" description="Polar residues" evidence="5">
    <location>
        <begin position="318"/>
        <end position="331"/>
    </location>
</feature>
<gene>
    <name evidence="6" type="primary">scpB</name>
    <name evidence="6" type="ORF">E4656_05245</name>
</gene>
<dbReference type="Proteomes" id="UP000297475">
    <property type="component" value="Unassembled WGS sequence"/>
</dbReference>
<protein>
    <submittedName>
        <fullName evidence="6">SMC-Scp complex subunit ScpB</fullName>
    </submittedName>
</protein>
<dbReference type="Gene3D" id="1.10.10.10">
    <property type="entry name" value="Winged helix-like DNA-binding domain superfamily/Winged helix DNA-binding domain"/>
    <property type="match status" value="2"/>
</dbReference>
<dbReference type="GO" id="GO:0051304">
    <property type="term" value="P:chromosome separation"/>
    <property type="evidence" value="ECO:0007669"/>
    <property type="project" value="InterPro"/>
</dbReference>
<accession>A0A4Z0WK73</accession>
<evidence type="ECO:0000256" key="2">
    <source>
        <dbReference type="ARBA" id="ARBA00022618"/>
    </source>
</evidence>